<evidence type="ECO:0000259" key="2">
    <source>
        <dbReference type="Pfam" id="PF18878"/>
    </source>
</evidence>
<proteinExistence type="predicted"/>
<gene>
    <name evidence="3" type="ORF">MLAC_29530</name>
</gene>
<dbReference type="EMBL" id="AP022581">
    <property type="protein sequence ID" value="BBX97659.1"/>
    <property type="molecule type" value="Genomic_DNA"/>
</dbReference>
<protein>
    <recommendedName>
        <fullName evidence="2">PPE-PPW subfamily C-terminal domain-containing protein</fullName>
    </recommendedName>
</protein>
<name>A0A7I7NMX8_9MYCO</name>
<dbReference type="InterPro" id="IPR043641">
    <property type="entry name" value="PPE-PPW_C"/>
</dbReference>
<dbReference type="Pfam" id="PF18878">
    <property type="entry name" value="PPE-PPW"/>
    <property type="match status" value="1"/>
</dbReference>
<dbReference type="AlphaFoldDB" id="A0A7I7NMX8"/>
<evidence type="ECO:0000313" key="3">
    <source>
        <dbReference type="EMBL" id="BBX97659.1"/>
    </source>
</evidence>
<evidence type="ECO:0000313" key="4">
    <source>
        <dbReference type="Proteomes" id="UP000466396"/>
    </source>
</evidence>
<evidence type="ECO:0000256" key="1">
    <source>
        <dbReference type="SAM" id="Phobius"/>
    </source>
</evidence>
<sequence>MASQPASKPVGHTRHIRHAGHTLITAEVTALRINLSGALAATLTPFPWQAIMQVLTEAAKELAEIGEIFEKTAEAFIELLFLLVVNLLNFQFILAFDDLVSLALLGIPFTIGLILLPLVIFGNALAITTIVVAWIISNLIGAVPLLAAPLLGVLAAGVAPAVAGVAGVAGLAAMPAAGVVAAPAAVAVGAVEPLAGGASGARLVSVVASDRGAGVLGFAGTAGKEAVAAPCGLTVLAGDGLGGGVRVPMLPASWEPNVVGAVC</sequence>
<reference evidence="3 4" key="1">
    <citation type="journal article" date="2019" name="Emerg. Microbes Infect.">
        <title>Comprehensive subspecies identification of 175 nontuberculous mycobacteria species based on 7547 genomic profiles.</title>
        <authorList>
            <person name="Matsumoto Y."/>
            <person name="Kinjo T."/>
            <person name="Motooka D."/>
            <person name="Nabeya D."/>
            <person name="Jung N."/>
            <person name="Uechi K."/>
            <person name="Horii T."/>
            <person name="Iida T."/>
            <person name="Fujita J."/>
            <person name="Nakamura S."/>
        </authorList>
    </citation>
    <scope>NUCLEOTIDE SEQUENCE [LARGE SCALE GENOMIC DNA]</scope>
    <source>
        <strain evidence="3 4">JCM 15657</strain>
    </source>
</reference>
<keyword evidence="1" id="KW-1133">Transmembrane helix</keyword>
<organism evidence="3 4">
    <name type="scientific">Mycobacterium lacus</name>
    <dbReference type="NCBI Taxonomy" id="169765"/>
    <lineage>
        <taxon>Bacteria</taxon>
        <taxon>Bacillati</taxon>
        <taxon>Actinomycetota</taxon>
        <taxon>Actinomycetes</taxon>
        <taxon>Mycobacteriales</taxon>
        <taxon>Mycobacteriaceae</taxon>
        <taxon>Mycobacterium</taxon>
    </lineage>
</organism>
<dbReference type="Proteomes" id="UP000466396">
    <property type="component" value="Chromosome"/>
</dbReference>
<feature type="transmembrane region" description="Helical" evidence="1">
    <location>
        <begin position="127"/>
        <end position="147"/>
    </location>
</feature>
<keyword evidence="4" id="KW-1185">Reference proteome</keyword>
<feature type="domain" description="PPE-PPW subfamily C-terminal" evidence="2">
    <location>
        <begin position="207"/>
        <end position="254"/>
    </location>
</feature>
<keyword evidence="1" id="KW-0472">Membrane</keyword>
<dbReference type="KEGG" id="mlj:MLAC_29530"/>
<feature type="transmembrane region" description="Helical" evidence="1">
    <location>
        <begin position="75"/>
        <end position="94"/>
    </location>
</feature>
<accession>A0A7I7NMX8</accession>
<keyword evidence="1" id="KW-0812">Transmembrane</keyword>
<feature type="transmembrane region" description="Helical" evidence="1">
    <location>
        <begin position="100"/>
        <end position="120"/>
    </location>
</feature>